<evidence type="ECO:0000259" key="1">
    <source>
        <dbReference type="Pfam" id="PF04536"/>
    </source>
</evidence>
<name>F5Y5D4_RAMTT</name>
<organism evidence="2 3">
    <name type="scientific">Ramlibacter tataouinensis (strain ATCC BAA-407 / DSM 14655 / LMG 21543 / TTB310)</name>
    <dbReference type="NCBI Taxonomy" id="365046"/>
    <lineage>
        <taxon>Bacteria</taxon>
        <taxon>Pseudomonadati</taxon>
        <taxon>Pseudomonadota</taxon>
        <taxon>Betaproteobacteria</taxon>
        <taxon>Burkholderiales</taxon>
        <taxon>Comamonadaceae</taxon>
        <taxon>Ramlibacter</taxon>
    </lineage>
</organism>
<keyword evidence="3" id="KW-1185">Reference proteome</keyword>
<feature type="domain" description="TPM" evidence="1">
    <location>
        <begin position="18"/>
        <end position="144"/>
    </location>
</feature>
<evidence type="ECO:0000313" key="3">
    <source>
        <dbReference type="Proteomes" id="UP000008385"/>
    </source>
</evidence>
<dbReference type="OrthoDB" id="5683663at2"/>
<dbReference type="Gene3D" id="3.10.310.50">
    <property type="match status" value="1"/>
</dbReference>
<dbReference type="Proteomes" id="UP000008385">
    <property type="component" value="Chromosome"/>
</dbReference>
<proteinExistence type="predicted"/>
<dbReference type="Pfam" id="PF04536">
    <property type="entry name" value="TPM_phosphatase"/>
    <property type="match status" value="1"/>
</dbReference>
<dbReference type="STRING" id="365046.Rta_03730"/>
<reference evidence="3" key="1">
    <citation type="submission" date="2006-01" db="EMBL/GenBank/DDBJ databases">
        <title>Genome of the cyst-dividing bacterium Ramlibacter tataouinensis.</title>
        <authorList>
            <person name="Barakat M."/>
            <person name="Ortet P."/>
            <person name="De Luca G."/>
            <person name="Jourlin-Castelli C."/>
            <person name="Ansaldi M."/>
            <person name="Py B."/>
            <person name="Fichant G."/>
            <person name="Coutinho P."/>
            <person name="Voulhoux R."/>
            <person name="Bastien O."/>
            <person name="Roy S."/>
            <person name="Marechal E."/>
            <person name="Henrissat B."/>
            <person name="Quentin Y."/>
            <person name="Noirot P."/>
            <person name="Filloux A."/>
            <person name="Mejean V."/>
            <person name="DuBow M."/>
            <person name="Barras F."/>
            <person name="Heulin T."/>
        </authorList>
    </citation>
    <scope>NUCLEOTIDE SEQUENCE [LARGE SCALE GENOMIC DNA]</scope>
    <source>
        <strain evidence="3">ATCC BAA-407 / DSM 14655 / LMG 21543 / TTB310</strain>
    </source>
</reference>
<sequence>MVSKIRRLLKHRWLDDFDTRRALPPELLERLAGRVAASERRHSGEIRLYVEAGLPNSYIWRGATARERAVALFGKLRVWDTEQNNGVLIYLLLAEHAIEIVADRGLARQVEAHDWQAIVAHMRQAFREGRFEDGLTQALEEVSALLVRHFPLAPGQANPNELPDAPVVG</sequence>
<dbReference type="InterPro" id="IPR007621">
    <property type="entry name" value="TPM_dom"/>
</dbReference>
<protein>
    <recommendedName>
        <fullName evidence="1">TPM domain-containing protein</fullName>
    </recommendedName>
</protein>
<dbReference type="PANTHER" id="PTHR30373:SF8">
    <property type="entry name" value="BLL7265 PROTEIN"/>
    <property type="match status" value="1"/>
</dbReference>
<dbReference type="PANTHER" id="PTHR30373">
    <property type="entry name" value="UPF0603 PROTEIN YGCG"/>
    <property type="match status" value="1"/>
</dbReference>
<gene>
    <name evidence="2" type="ordered locus">Rta_03730</name>
</gene>
<evidence type="ECO:0000313" key="2">
    <source>
        <dbReference type="EMBL" id="AEG91444.1"/>
    </source>
</evidence>
<dbReference type="eggNOG" id="COG3762">
    <property type="taxonomic scope" value="Bacteria"/>
</dbReference>
<dbReference type="KEGG" id="rta:Rta_03730"/>
<dbReference type="EMBL" id="CP000245">
    <property type="protein sequence ID" value="AEG91444.1"/>
    <property type="molecule type" value="Genomic_DNA"/>
</dbReference>
<reference evidence="2 3" key="2">
    <citation type="journal article" date="2011" name="PLoS ONE">
        <title>The Cyst-Dividing Bacterium Ramlibacter tataouinensis TTB310 Genome Reveals a Well-Stocked Toolbox for Adaptation to a Desert Environment.</title>
        <authorList>
            <person name="De Luca G."/>
            <person name="Barakat M."/>
            <person name="Ortet P."/>
            <person name="Fochesato S."/>
            <person name="Jourlin-Castelli C."/>
            <person name="Ansaldi M."/>
            <person name="Py B."/>
            <person name="Fichant G."/>
            <person name="Coutinho P.M."/>
            <person name="Voulhoux R."/>
            <person name="Bastien O."/>
            <person name="Marechal E."/>
            <person name="Henrissat B."/>
            <person name="Quentin Y."/>
            <person name="Noirot P."/>
            <person name="Filloux A."/>
            <person name="Mejean V."/>
            <person name="Dubow M.S."/>
            <person name="Barras F."/>
            <person name="Barbe V."/>
            <person name="Weissenbach J."/>
            <person name="Mihalcescu I."/>
            <person name="Vermeglio A."/>
            <person name="Achouak W."/>
            <person name="Heulin T."/>
        </authorList>
    </citation>
    <scope>NUCLEOTIDE SEQUENCE [LARGE SCALE GENOMIC DNA]</scope>
    <source>
        <strain evidence="3">ATCC BAA-407 / DSM 14655 / LMG 21543 / TTB310</strain>
    </source>
</reference>
<dbReference type="RefSeq" id="WP_013899677.1">
    <property type="nucleotide sequence ID" value="NC_015677.1"/>
</dbReference>
<dbReference type="AlphaFoldDB" id="F5Y5D4"/>
<dbReference type="HOGENOM" id="CLU_086382_1_0_4"/>
<accession>F5Y5D4</accession>